<evidence type="ECO:0000256" key="11">
    <source>
        <dbReference type="ARBA" id="ARBA00023146"/>
    </source>
</evidence>
<evidence type="ECO:0000256" key="8">
    <source>
        <dbReference type="ARBA" id="ARBA00022840"/>
    </source>
</evidence>
<organism evidence="13 14">
    <name type="scientific">Trichomonas vaginalis (strain ATCC PRA-98 / G3)</name>
    <dbReference type="NCBI Taxonomy" id="412133"/>
    <lineage>
        <taxon>Eukaryota</taxon>
        <taxon>Metamonada</taxon>
        <taxon>Parabasalia</taxon>
        <taxon>Trichomonadida</taxon>
        <taxon>Trichomonadidae</taxon>
        <taxon>Trichomonas</taxon>
    </lineage>
</organism>
<evidence type="ECO:0000256" key="4">
    <source>
        <dbReference type="ARBA" id="ARBA00022490"/>
    </source>
</evidence>
<dbReference type="CDD" id="cd00496">
    <property type="entry name" value="PheRS_alpha_core"/>
    <property type="match status" value="1"/>
</dbReference>
<keyword evidence="8" id="KW-0067">ATP-binding</keyword>
<dbReference type="SMR" id="A2DJE6"/>
<dbReference type="InterPro" id="IPR002319">
    <property type="entry name" value="Phenylalanyl-tRNA_Synthase"/>
</dbReference>
<dbReference type="NCBIfam" id="NF003210">
    <property type="entry name" value="PRK04172.1"/>
    <property type="match status" value="1"/>
</dbReference>
<dbReference type="GO" id="GO:0005524">
    <property type="term" value="F:ATP binding"/>
    <property type="evidence" value="ECO:0007669"/>
    <property type="project" value="UniProtKB-KW"/>
</dbReference>
<dbReference type="InterPro" id="IPR004529">
    <property type="entry name" value="Phe-tRNA-synth_IIc_asu"/>
</dbReference>
<dbReference type="Gene3D" id="1.10.10.2320">
    <property type="match status" value="1"/>
</dbReference>
<sequence>MSENNAVLAALAKQDGLNSLELAQQLGIAHDKLYAIILSLQALNLITFENKTEQKNEATAEGKFYAQNGTPEFKFAKFVSENPGKNAKELTAEFTAALEKIYPAPLPVKAQSMAAPCFGKAKQAGYIKVDGGNVVPADISKDKVQELLADFEAGKQINNKDVTDLTKRGLIAKVNVNYFILHKGDKFVDSMDKVKKAVAELTEDMVKSGEWQNVDFAPLNFEAQGTKIPCGHEHPLLKVRAEFRNIFFQMGFEEMDTSKWVENSFWNFDSLFQGQQHPCRDMHDTFFLSNPEFAQPIPDHDYFLRVKDMHVNGGNGSIGLRYDFSEQIPLTNIMRTHTTAVSSRTLKMLADEFKATGELRPRKFFSIDRVYRNETLDATHLAEFHQVEGFIIDKNLSLGDLMRNIREFFSRIGLNDISFKPAYNPYTEPSMEIFAYHPGLGREIEIGNSGMFRPEMLESMGIPKEYTVIAWGFGLERPTMIEYKIDEIRKLEGPNVSLDLIENVPMCRLTF</sequence>
<dbReference type="PROSITE" id="PS50862">
    <property type="entry name" value="AA_TRNA_LIGASE_II"/>
    <property type="match status" value="1"/>
</dbReference>
<accession>A2DJE6</accession>
<dbReference type="RefSeq" id="XP_001580519.1">
    <property type="nucleotide sequence ID" value="XM_001580469.1"/>
</dbReference>
<keyword evidence="4" id="KW-0963">Cytoplasm</keyword>
<keyword evidence="14" id="KW-1185">Reference proteome</keyword>
<dbReference type="AlphaFoldDB" id="A2DJE6"/>
<keyword evidence="5" id="KW-0436">Ligase</keyword>
<evidence type="ECO:0000256" key="6">
    <source>
        <dbReference type="ARBA" id="ARBA00022723"/>
    </source>
</evidence>
<dbReference type="FunCoup" id="A2DJE6">
    <property type="interactions" value="895"/>
</dbReference>
<dbReference type="GO" id="GO:0046872">
    <property type="term" value="F:metal ion binding"/>
    <property type="evidence" value="ECO:0007669"/>
    <property type="project" value="UniProtKB-KW"/>
</dbReference>
<dbReference type="EMBL" id="DS113207">
    <property type="protein sequence ID" value="EAY19533.1"/>
    <property type="molecule type" value="Genomic_DNA"/>
</dbReference>
<evidence type="ECO:0000313" key="14">
    <source>
        <dbReference type="Proteomes" id="UP000001542"/>
    </source>
</evidence>
<dbReference type="VEuPathDB" id="TrichDB:TVAG_136640"/>
<comment type="similarity">
    <text evidence="2">Belongs to the class-II aminoacyl-tRNA synthetase family. Phe-tRNA synthetase alpha subunit type 2 subfamily.</text>
</comment>
<dbReference type="InParanoid" id="A2DJE6"/>
<dbReference type="Pfam" id="PF18552">
    <property type="entry name" value="PheRS_DBD1"/>
    <property type="match status" value="1"/>
</dbReference>
<dbReference type="GO" id="GO:0005737">
    <property type="term" value="C:cytoplasm"/>
    <property type="evidence" value="ECO:0000318"/>
    <property type="project" value="GO_Central"/>
</dbReference>
<dbReference type="VEuPathDB" id="TrichDB:TVAGG3_0543210"/>
<keyword evidence="9" id="KW-0460">Magnesium</keyword>
<dbReference type="InterPro" id="IPR040724">
    <property type="entry name" value="PheRS_DBD1"/>
</dbReference>
<dbReference type="EC" id="6.1.1.20" evidence="3"/>
<keyword evidence="6" id="KW-0479">Metal-binding</keyword>
<reference evidence="13" key="2">
    <citation type="journal article" date="2007" name="Science">
        <title>Draft genome sequence of the sexually transmitted pathogen Trichomonas vaginalis.</title>
        <authorList>
            <person name="Carlton J.M."/>
            <person name="Hirt R.P."/>
            <person name="Silva J.C."/>
            <person name="Delcher A.L."/>
            <person name="Schatz M."/>
            <person name="Zhao Q."/>
            <person name="Wortman J.R."/>
            <person name="Bidwell S.L."/>
            <person name="Alsmark U.C.M."/>
            <person name="Besteiro S."/>
            <person name="Sicheritz-Ponten T."/>
            <person name="Noel C.J."/>
            <person name="Dacks J.B."/>
            <person name="Foster P.G."/>
            <person name="Simillion C."/>
            <person name="Van de Peer Y."/>
            <person name="Miranda-Saavedra D."/>
            <person name="Barton G.J."/>
            <person name="Westrop G.D."/>
            <person name="Mueller S."/>
            <person name="Dessi D."/>
            <person name="Fiori P.L."/>
            <person name="Ren Q."/>
            <person name="Paulsen I."/>
            <person name="Zhang H."/>
            <person name="Bastida-Corcuera F.D."/>
            <person name="Simoes-Barbosa A."/>
            <person name="Brown M.T."/>
            <person name="Hayes R.D."/>
            <person name="Mukherjee M."/>
            <person name="Okumura C.Y."/>
            <person name="Schneider R."/>
            <person name="Smith A.J."/>
            <person name="Vanacova S."/>
            <person name="Villalvazo M."/>
            <person name="Haas B.J."/>
            <person name="Pertea M."/>
            <person name="Feldblyum T.V."/>
            <person name="Utterback T.R."/>
            <person name="Shu C.L."/>
            <person name="Osoegawa K."/>
            <person name="de Jong P.J."/>
            <person name="Hrdy I."/>
            <person name="Horvathova L."/>
            <person name="Zubacova Z."/>
            <person name="Dolezal P."/>
            <person name="Malik S.B."/>
            <person name="Logsdon J.M. Jr."/>
            <person name="Henze K."/>
            <person name="Gupta A."/>
            <person name="Wang C.C."/>
            <person name="Dunne R.L."/>
            <person name="Upcroft J.A."/>
            <person name="Upcroft P."/>
            <person name="White O."/>
            <person name="Salzberg S.L."/>
            <person name="Tang P."/>
            <person name="Chiu C.-H."/>
            <person name="Lee Y.-S."/>
            <person name="Embley T.M."/>
            <person name="Coombs G.H."/>
            <person name="Mottram J.C."/>
            <person name="Tachezy J."/>
            <person name="Fraser-Liggett C.M."/>
            <person name="Johnson P.J."/>
        </authorList>
    </citation>
    <scope>NUCLEOTIDE SEQUENCE [LARGE SCALE GENOMIC DNA]</scope>
    <source>
        <strain evidence="13">G3</strain>
    </source>
</reference>
<evidence type="ECO:0000256" key="10">
    <source>
        <dbReference type="ARBA" id="ARBA00022917"/>
    </source>
</evidence>
<dbReference type="GO" id="GO:0009328">
    <property type="term" value="C:phenylalanine-tRNA ligase complex"/>
    <property type="evidence" value="ECO:0000318"/>
    <property type="project" value="GO_Central"/>
</dbReference>
<gene>
    <name evidence="13" type="ORF">TVAG_136640</name>
</gene>
<evidence type="ECO:0000256" key="5">
    <source>
        <dbReference type="ARBA" id="ARBA00022598"/>
    </source>
</evidence>
<feature type="domain" description="Aminoacyl-transfer RNA synthetases class-II family profile" evidence="12">
    <location>
        <begin position="361"/>
        <end position="505"/>
    </location>
</feature>
<dbReference type="InterPro" id="IPR045864">
    <property type="entry name" value="aa-tRNA-synth_II/BPL/LPL"/>
</dbReference>
<evidence type="ECO:0000259" key="12">
    <source>
        <dbReference type="PROSITE" id="PS50862"/>
    </source>
</evidence>
<dbReference type="GO" id="GO:0006432">
    <property type="term" value="P:phenylalanyl-tRNA aminoacylation"/>
    <property type="evidence" value="ECO:0000318"/>
    <property type="project" value="GO_Central"/>
</dbReference>
<dbReference type="GO" id="GO:0000049">
    <property type="term" value="F:tRNA binding"/>
    <property type="evidence" value="ECO:0007669"/>
    <property type="project" value="InterPro"/>
</dbReference>
<dbReference type="STRING" id="5722.A2DJE6"/>
<dbReference type="OMA" id="CMRAKWI"/>
<keyword evidence="11" id="KW-0030">Aminoacyl-tRNA synthetase</keyword>
<protein>
    <recommendedName>
        <fullName evidence="3">phenylalanine--tRNA ligase</fullName>
        <ecNumber evidence="3">6.1.1.20</ecNumber>
    </recommendedName>
</protein>
<proteinExistence type="inferred from homology"/>
<dbReference type="PANTHER" id="PTHR11538">
    <property type="entry name" value="PHENYLALANYL-TRNA SYNTHETASE"/>
    <property type="match status" value="1"/>
</dbReference>
<evidence type="ECO:0000256" key="1">
    <source>
        <dbReference type="ARBA" id="ARBA00004496"/>
    </source>
</evidence>
<dbReference type="SUPFAM" id="SSF55681">
    <property type="entry name" value="Class II aaRS and biotin synthetases"/>
    <property type="match status" value="1"/>
</dbReference>
<evidence type="ECO:0000313" key="13">
    <source>
        <dbReference type="EMBL" id="EAY19533.1"/>
    </source>
</evidence>
<reference evidence="13" key="1">
    <citation type="submission" date="2006-10" db="EMBL/GenBank/DDBJ databases">
        <authorList>
            <person name="Amadeo P."/>
            <person name="Zhao Q."/>
            <person name="Wortman J."/>
            <person name="Fraser-Liggett C."/>
            <person name="Carlton J."/>
        </authorList>
    </citation>
    <scope>NUCLEOTIDE SEQUENCE</scope>
    <source>
        <strain evidence="13">G3</strain>
    </source>
</reference>
<keyword evidence="10" id="KW-0648">Protein biosynthesis</keyword>
<dbReference type="Gene3D" id="3.30.1370.240">
    <property type="match status" value="1"/>
</dbReference>
<keyword evidence="7" id="KW-0547">Nucleotide-binding</keyword>
<dbReference type="Pfam" id="PF01409">
    <property type="entry name" value="tRNA-synt_2d"/>
    <property type="match status" value="1"/>
</dbReference>
<dbReference type="PANTHER" id="PTHR11538:SF40">
    <property type="entry name" value="PHENYLALANINE--TRNA LIGASE ALPHA SUBUNIT"/>
    <property type="match status" value="1"/>
</dbReference>
<dbReference type="NCBIfam" id="TIGR00468">
    <property type="entry name" value="pheS"/>
    <property type="match status" value="1"/>
</dbReference>
<evidence type="ECO:0000256" key="3">
    <source>
        <dbReference type="ARBA" id="ARBA00012814"/>
    </source>
</evidence>
<dbReference type="Proteomes" id="UP000001542">
    <property type="component" value="Unassembled WGS sequence"/>
</dbReference>
<comment type="subcellular location">
    <subcellularLocation>
        <location evidence="1">Cytoplasm</location>
    </subcellularLocation>
</comment>
<dbReference type="eggNOG" id="KOG2784">
    <property type="taxonomic scope" value="Eukaryota"/>
</dbReference>
<dbReference type="GO" id="GO:0004826">
    <property type="term" value="F:phenylalanine-tRNA ligase activity"/>
    <property type="evidence" value="ECO:0000318"/>
    <property type="project" value="GO_Central"/>
</dbReference>
<dbReference type="KEGG" id="tva:5465061"/>
<dbReference type="Gene3D" id="3.30.930.10">
    <property type="entry name" value="Bira Bifunctional Protein, Domain 2"/>
    <property type="match status" value="1"/>
</dbReference>
<name>A2DJE6_TRIV3</name>
<dbReference type="InterPro" id="IPR006195">
    <property type="entry name" value="aa-tRNA-synth_II"/>
</dbReference>
<evidence type="ECO:0000256" key="7">
    <source>
        <dbReference type="ARBA" id="ARBA00022741"/>
    </source>
</evidence>
<dbReference type="Gene3D" id="1.10.10.2330">
    <property type="match status" value="1"/>
</dbReference>
<evidence type="ECO:0000256" key="2">
    <source>
        <dbReference type="ARBA" id="ARBA00006703"/>
    </source>
</evidence>
<dbReference type="OrthoDB" id="238316at2759"/>
<evidence type="ECO:0000256" key="9">
    <source>
        <dbReference type="ARBA" id="ARBA00022842"/>
    </source>
</evidence>